<dbReference type="AlphaFoldDB" id="A0A3B0WDI1"/>
<protein>
    <submittedName>
        <fullName evidence="1">Uncharacterized protein</fullName>
    </submittedName>
</protein>
<proteinExistence type="predicted"/>
<sequence length="82" mass="8635">MGWKSFIKRRVKKVSNRVKKTVVGRTKSIARIAQRRAMSAAKKHGRSLVKKALIGGSAAGAGYFTGPVGASMAAKFTSGALS</sequence>
<organism evidence="1">
    <name type="scientific">hydrothermal vent metagenome</name>
    <dbReference type="NCBI Taxonomy" id="652676"/>
    <lineage>
        <taxon>unclassified sequences</taxon>
        <taxon>metagenomes</taxon>
        <taxon>ecological metagenomes</taxon>
    </lineage>
</organism>
<evidence type="ECO:0000313" key="1">
    <source>
        <dbReference type="EMBL" id="VAW48737.1"/>
    </source>
</evidence>
<reference evidence="1" key="1">
    <citation type="submission" date="2018-06" db="EMBL/GenBank/DDBJ databases">
        <authorList>
            <person name="Zhirakovskaya E."/>
        </authorList>
    </citation>
    <scope>NUCLEOTIDE SEQUENCE</scope>
</reference>
<name>A0A3B0WDI1_9ZZZZ</name>
<accession>A0A3B0WDI1</accession>
<dbReference type="EMBL" id="UOFC01000227">
    <property type="protein sequence ID" value="VAW48737.1"/>
    <property type="molecule type" value="Genomic_DNA"/>
</dbReference>
<gene>
    <name evidence="1" type="ORF">MNBD_GAMMA03-806</name>
</gene>